<dbReference type="OrthoDB" id="300780at2759"/>
<dbReference type="InterPro" id="IPR042488">
    <property type="entry name" value="Rad4_BHD3_sf"/>
</dbReference>
<accession>A0A1Y3BLY1</accession>
<dbReference type="InterPro" id="IPR018328">
    <property type="entry name" value="Rad4_beta-hairpin_dom3"/>
</dbReference>
<dbReference type="PANTHER" id="PTHR12135:SF0">
    <property type="entry name" value="DNA REPAIR PROTEIN COMPLEMENTING XP-C CELLS"/>
    <property type="match status" value="1"/>
</dbReference>
<keyword evidence="3" id="KW-1185">Reference proteome</keyword>
<feature type="non-terminal residue" evidence="2">
    <location>
        <position position="1"/>
    </location>
</feature>
<name>A0A1Y3BLY1_EURMA</name>
<gene>
    <name evidence="2" type="ORF">BLA29_015089</name>
</gene>
<dbReference type="GO" id="GO:0003684">
    <property type="term" value="F:damaged DNA binding"/>
    <property type="evidence" value="ECO:0007669"/>
    <property type="project" value="InterPro"/>
</dbReference>
<dbReference type="InterPro" id="IPR004583">
    <property type="entry name" value="DNA_repair_Rad4"/>
</dbReference>
<reference evidence="2 3" key="1">
    <citation type="submission" date="2017-03" db="EMBL/GenBank/DDBJ databases">
        <title>Genome Survey of Euroglyphus maynei.</title>
        <authorList>
            <person name="Arlian L.G."/>
            <person name="Morgan M.S."/>
            <person name="Rider S.D."/>
        </authorList>
    </citation>
    <scope>NUCLEOTIDE SEQUENCE [LARGE SCALE GENOMIC DNA]</scope>
    <source>
        <strain evidence="2">Arlian Lab</strain>
        <tissue evidence="2">Whole body</tissue>
    </source>
</reference>
<dbReference type="GO" id="GO:0071942">
    <property type="term" value="C:XPC complex"/>
    <property type="evidence" value="ECO:0007669"/>
    <property type="project" value="TreeGrafter"/>
</dbReference>
<evidence type="ECO:0000313" key="2">
    <source>
        <dbReference type="EMBL" id="OTF81970.1"/>
    </source>
</evidence>
<protein>
    <recommendedName>
        <fullName evidence="1">Rad4 beta-hairpin domain-containing protein</fullName>
    </recommendedName>
</protein>
<dbReference type="SMART" id="SM01032">
    <property type="entry name" value="BHD_3"/>
    <property type="match status" value="1"/>
</dbReference>
<evidence type="ECO:0000313" key="3">
    <source>
        <dbReference type="Proteomes" id="UP000194236"/>
    </source>
</evidence>
<sequence>GGCEFIREDLELFGYWQTEPYVPPVAKNGIVPRNAYGNVDLYQKCMLPKGTVLLESKPFLLRLANRMNIDCAPGVIGFAFKKHPNRISFGPVIGGY</sequence>
<dbReference type="GO" id="GO:0000111">
    <property type="term" value="C:nucleotide-excision repair factor 2 complex"/>
    <property type="evidence" value="ECO:0007669"/>
    <property type="project" value="TreeGrafter"/>
</dbReference>
<dbReference type="Pfam" id="PF10405">
    <property type="entry name" value="BHD_3"/>
    <property type="match status" value="1"/>
</dbReference>
<dbReference type="GO" id="GO:0006298">
    <property type="term" value="P:mismatch repair"/>
    <property type="evidence" value="ECO:0007669"/>
    <property type="project" value="TreeGrafter"/>
</dbReference>
<dbReference type="AlphaFoldDB" id="A0A1Y3BLY1"/>
<evidence type="ECO:0000259" key="1">
    <source>
        <dbReference type="SMART" id="SM01032"/>
    </source>
</evidence>
<comment type="caution">
    <text evidence="2">The sequence shown here is derived from an EMBL/GenBank/DDBJ whole genome shotgun (WGS) entry which is preliminary data.</text>
</comment>
<dbReference type="PANTHER" id="PTHR12135">
    <property type="entry name" value="DNA REPAIR PROTEIN XP-C / RAD4"/>
    <property type="match status" value="1"/>
</dbReference>
<feature type="domain" description="Rad4 beta-hairpin" evidence="1">
    <location>
        <begin position="31"/>
        <end position="93"/>
    </location>
</feature>
<proteinExistence type="predicted"/>
<dbReference type="GO" id="GO:0003697">
    <property type="term" value="F:single-stranded DNA binding"/>
    <property type="evidence" value="ECO:0007669"/>
    <property type="project" value="TreeGrafter"/>
</dbReference>
<dbReference type="Proteomes" id="UP000194236">
    <property type="component" value="Unassembled WGS sequence"/>
</dbReference>
<dbReference type="GO" id="GO:0005737">
    <property type="term" value="C:cytoplasm"/>
    <property type="evidence" value="ECO:0007669"/>
    <property type="project" value="TreeGrafter"/>
</dbReference>
<organism evidence="2 3">
    <name type="scientific">Euroglyphus maynei</name>
    <name type="common">Mayne's house dust mite</name>
    <dbReference type="NCBI Taxonomy" id="6958"/>
    <lineage>
        <taxon>Eukaryota</taxon>
        <taxon>Metazoa</taxon>
        <taxon>Ecdysozoa</taxon>
        <taxon>Arthropoda</taxon>
        <taxon>Chelicerata</taxon>
        <taxon>Arachnida</taxon>
        <taxon>Acari</taxon>
        <taxon>Acariformes</taxon>
        <taxon>Sarcoptiformes</taxon>
        <taxon>Astigmata</taxon>
        <taxon>Psoroptidia</taxon>
        <taxon>Analgoidea</taxon>
        <taxon>Pyroglyphidae</taxon>
        <taxon>Pyroglyphinae</taxon>
        <taxon>Euroglyphus</taxon>
    </lineage>
</organism>
<dbReference type="Gene3D" id="3.30.70.2460">
    <property type="entry name" value="Rad4, beta-hairpin domain BHD3"/>
    <property type="match status" value="1"/>
</dbReference>
<feature type="non-terminal residue" evidence="2">
    <location>
        <position position="96"/>
    </location>
</feature>
<dbReference type="GO" id="GO:0006289">
    <property type="term" value="P:nucleotide-excision repair"/>
    <property type="evidence" value="ECO:0007669"/>
    <property type="project" value="InterPro"/>
</dbReference>
<dbReference type="EMBL" id="MUJZ01010866">
    <property type="protein sequence ID" value="OTF81970.1"/>
    <property type="molecule type" value="Genomic_DNA"/>
</dbReference>